<dbReference type="NCBIfam" id="TIGR01378">
    <property type="entry name" value="thi_PPkinase"/>
    <property type="match status" value="1"/>
</dbReference>
<dbReference type="PANTHER" id="PTHR41299">
    <property type="entry name" value="THIAMINE PYROPHOSPHOKINASE"/>
    <property type="match status" value="1"/>
</dbReference>
<dbReference type="InterPro" id="IPR053149">
    <property type="entry name" value="TPK"/>
</dbReference>
<keyword evidence="1" id="KW-0808">Transferase</keyword>
<evidence type="ECO:0000256" key="1">
    <source>
        <dbReference type="ARBA" id="ARBA00022679"/>
    </source>
</evidence>
<dbReference type="Gene3D" id="3.40.50.10240">
    <property type="entry name" value="Thiamin pyrophosphokinase, catalytic domain"/>
    <property type="match status" value="1"/>
</dbReference>
<dbReference type="SMART" id="SM00983">
    <property type="entry name" value="TPK_B1_binding"/>
    <property type="match status" value="1"/>
</dbReference>
<dbReference type="GO" id="GO:0016301">
    <property type="term" value="F:kinase activity"/>
    <property type="evidence" value="ECO:0007669"/>
    <property type="project" value="UniProtKB-KW"/>
</dbReference>
<dbReference type="InterPro" id="IPR007371">
    <property type="entry name" value="TPK_catalytic"/>
</dbReference>
<dbReference type="GO" id="GO:0005524">
    <property type="term" value="F:ATP binding"/>
    <property type="evidence" value="ECO:0007669"/>
    <property type="project" value="UniProtKB-KW"/>
</dbReference>
<dbReference type="GO" id="GO:0006772">
    <property type="term" value="P:thiamine metabolic process"/>
    <property type="evidence" value="ECO:0007669"/>
    <property type="project" value="InterPro"/>
</dbReference>
<evidence type="ECO:0000313" key="6">
    <source>
        <dbReference type="EMBL" id="SUZ75926.1"/>
    </source>
</evidence>
<accession>A0A381Q9D3</accession>
<protein>
    <recommendedName>
        <fullName evidence="5">Thiamin pyrophosphokinase thiamin-binding domain-containing protein</fullName>
    </recommendedName>
</protein>
<proteinExistence type="predicted"/>
<dbReference type="InterPro" id="IPR006282">
    <property type="entry name" value="Thi_PPkinase"/>
</dbReference>
<keyword evidence="3" id="KW-0418">Kinase</keyword>
<dbReference type="SUPFAM" id="SSF63999">
    <property type="entry name" value="Thiamin pyrophosphokinase, catalytic domain"/>
    <property type="match status" value="1"/>
</dbReference>
<evidence type="ECO:0000256" key="4">
    <source>
        <dbReference type="ARBA" id="ARBA00022840"/>
    </source>
</evidence>
<evidence type="ECO:0000256" key="2">
    <source>
        <dbReference type="ARBA" id="ARBA00022741"/>
    </source>
</evidence>
<evidence type="ECO:0000256" key="3">
    <source>
        <dbReference type="ARBA" id="ARBA00022777"/>
    </source>
</evidence>
<keyword evidence="4" id="KW-0067">ATP-binding</keyword>
<gene>
    <name evidence="6" type="ORF">METZ01_LOCUS28780</name>
</gene>
<feature type="domain" description="Thiamin pyrophosphokinase thiamin-binding" evidence="5">
    <location>
        <begin position="150"/>
        <end position="215"/>
    </location>
</feature>
<evidence type="ECO:0000259" key="5">
    <source>
        <dbReference type="SMART" id="SM00983"/>
    </source>
</evidence>
<dbReference type="GO" id="GO:0004788">
    <property type="term" value="F:thiamine diphosphokinase activity"/>
    <property type="evidence" value="ECO:0007669"/>
    <property type="project" value="InterPro"/>
</dbReference>
<dbReference type="InterPro" id="IPR007373">
    <property type="entry name" value="Thiamin_PyroPKinase_B1-bd"/>
</dbReference>
<dbReference type="CDD" id="cd07995">
    <property type="entry name" value="TPK"/>
    <property type="match status" value="1"/>
</dbReference>
<dbReference type="InterPro" id="IPR036371">
    <property type="entry name" value="TPK_B1-bd_sf"/>
</dbReference>
<dbReference type="GO" id="GO:0030975">
    <property type="term" value="F:thiamine binding"/>
    <property type="evidence" value="ECO:0007669"/>
    <property type="project" value="InterPro"/>
</dbReference>
<dbReference type="Pfam" id="PF04263">
    <property type="entry name" value="TPK_catalytic"/>
    <property type="match status" value="1"/>
</dbReference>
<dbReference type="AlphaFoldDB" id="A0A381Q9D3"/>
<dbReference type="EMBL" id="UINC01001261">
    <property type="protein sequence ID" value="SUZ75926.1"/>
    <property type="molecule type" value="Genomic_DNA"/>
</dbReference>
<sequence length="223" mass="23408">VSTSPSSATSFDPTRTWVIDGGPGIPSLPSGPPPTLVIAADIGYRHARDLGLPVDVVVGDFDSLDFDALRKTDPGLVLERHAQDKDASDLALALKFAWTAGATGVDILTGGGGRLDHLLVGSMLIANDDNINRRIITHCGASRSVALKPGKPFDIEVQTGSWLTLLALGSDTRVSTEGLRWDLGPADEIPPFSSLGLSNEVVQTPTISVQSGVVLVVVTSRHE</sequence>
<feature type="non-terminal residue" evidence="6">
    <location>
        <position position="1"/>
    </location>
</feature>
<dbReference type="Pfam" id="PF04265">
    <property type="entry name" value="TPK_B1_binding"/>
    <property type="match status" value="1"/>
</dbReference>
<dbReference type="InterPro" id="IPR036759">
    <property type="entry name" value="TPK_catalytic_sf"/>
</dbReference>
<name>A0A381Q9D3_9ZZZZ</name>
<reference evidence="6" key="1">
    <citation type="submission" date="2018-05" db="EMBL/GenBank/DDBJ databases">
        <authorList>
            <person name="Lanie J.A."/>
            <person name="Ng W.-L."/>
            <person name="Kazmierczak K.M."/>
            <person name="Andrzejewski T.M."/>
            <person name="Davidsen T.M."/>
            <person name="Wayne K.J."/>
            <person name="Tettelin H."/>
            <person name="Glass J.I."/>
            <person name="Rusch D."/>
            <person name="Podicherti R."/>
            <person name="Tsui H.-C.T."/>
            <person name="Winkler M.E."/>
        </authorList>
    </citation>
    <scope>NUCLEOTIDE SEQUENCE</scope>
</reference>
<dbReference type="PANTHER" id="PTHR41299:SF1">
    <property type="entry name" value="THIAMINE PYROPHOSPHOKINASE"/>
    <property type="match status" value="1"/>
</dbReference>
<dbReference type="GO" id="GO:0009229">
    <property type="term" value="P:thiamine diphosphate biosynthetic process"/>
    <property type="evidence" value="ECO:0007669"/>
    <property type="project" value="InterPro"/>
</dbReference>
<organism evidence="6">
    <name type="scientific">marine metagenome</name>
    <dbReference type="NCBI Taxonomy" id="408172"/>
    <lineage>
        <taxon>unclassified sequences</taxon>
        <taxon>metagenomes</taxon>
        <taxon>ecological metagenomes</taxon>
    </lineage>
</organism>
<keyword evidence="2" id="KW-0547">Nucleotide-binding</keyword>
<dbReference type="SUPFAM" id="SSF63862">
    <property type="entry name" value="Thiamin pyrophosphokinase, substrate-binding domain"/>
    <property type="match status" value="1"/>
</dbReference>